<evidence type="ECO:0008006" key="4">
    <source>
        <dbReference type="Google" id="ProtNLM"/>
    </source>
</evidence>
<evidence type="ECO:0000313" key="2">
    <source>
        <dbReference type="EMBL" id="KAH7026165.1"/>
    </source>
</evidence>
<dbReference type="RefSeq" id="XP_046009382.1">
    <property type="nucleotide sequence ID" value="XM_046159194.1"/>
</dbReference>
<dbReference type="GeneID" id="70188740"/>
<dbReference type="AlphaFoldDB" id="A0A9P8Y0A8"/>
<dbReference type="InterPro" id="IPR038843">
    <property type="entry name" value="Sed1/Spi1"/>
</dbReference>
<dbReference type="GO" id="GO:0005199">
    <property type="term" value="F:structural constituent of cell wall"/>
    <property type="evidence" value="ECO:0007669"/>
    <property type="project" value="InterPro"/>
</dbReference>
<gene>
    <name evidence="2" type="ORF">B0I36DRAFT_365768</name>
</gene>
<name>A0A9P8Y0A8_9PEZI</name>
<evidence type="ECO:0000313" key="3">
    <source>
        <dbReference type="Proteomes" id="UP000756346"/>
    </source>
</evidence>
<feature type="signal peptide" evidence="1">
    <location>
        <begin position="1"/>
        <end position="16"/>
    </location>
</feature>
<dbReference type="OrthoDB" id="4094614at2759"/>
<accession>A0A9P8Y0A8</accession>
<dbReference type="Proteomes" id="UP000756346">
    <property type="component" value="Unassembled WGS sequence"/>
</dbReference>
<protein>
    <recommendedName>
        <fullName evidence="4">Clock-controlled protein 6</fullName>
    </recommendedName>
</protein>
<keyword evidence="3" id="KW-1185">Reference proteome</keyword>
<dbReference type="PANTHER" id="PTHR35523">
    <property type="entry name" value="CELL WALL PROTEIN SED1"/>
    <property type="match status" value="1"/>
</dbReference>
<dbReference type="GO" id="GO:0031505">
    <property type="term" value="P:fungal-type cell wall organization"/>
    <property type="evidence" value="ECO:0007669"/>
    <property type="project" value="InterPro"/>
</dbReference>
<dbReference type="EMBL" id="JAGTJQ010000008">
    <property type="protein sequence ID" value="KAH7026165.1"/>
    <property type="molecule type" value="Genomic_DNA"/>
</dbReference>
<organism evidence="2 3">
    <name type="scientific">Microdochium trichocladiopsis</name>
    <dbReference type="NCBI Taxonomy" id="1682393"/>
    <lineage>
        <taxon>Eukaryota</taxon>
        <taxon>Fungi</taxon>
        <taxon>Dikarya</taxon>
        <taxon>Ascomycota</taxon>
        <taxon>Pezizomycotina</taxon>
        <taxon>Sordariomycetes</taxon>
        <taxon>Xylariomycetidae</taxon>
        <taxon>Xylariales</taxon>
        <taxon>Microdochiaceae</taxon>
        <taxon>Microdochium</taxon>
    </lineage>
</organism>
<comment type="caution">
    <text evidence="2">The sequence shown here is derived from an EMBL/GenBank/DDBJ whole genome shotgun (WGS) entry which is preliminary data.</text>
</comment>
<reference evidence="2" key="1">
    <citation type="journal article" date="2021" name="Nat. Commun.">
        <title>Genetic determinants of endophytism in the Arabidopsis root mycobiome.</title>
        <authorList>
            <person name="Mesny F."/>
            <person name="Miyauchi S."/>
            <person name="Thiergart T."/>
            <person name="Pickel B."/>
            <person name="Atanasova L."/>
            <person name="Karlsson M."/>
            <person name="Huettel B."/>
            <person name="Barry K.W."/>
            <person name="Haridas S."/>
            <person name="Chen C."/>
            <person name="Bauer D."/>
            <person name="Andreopoulos W."/>
            <person name="Pangilinan J."/>
            <person name="LaButti K."/>
            <person name="Riley R."/>
            <person name="Lipzen A."/>
            <person name="Clum A."/>
            <person name="Drula E."/>
            <person name="Henrissat B."/>
            <person name="Kohler A."/>
            <person name="Grigoriev I.V."/>
            <person name="Martin F.M."/>
            <person name="Hacquard S."/>
        </authorList>
    </citation>
    <scope>NUCLEOTIDE SEQUENCE</scope>
    <source>
        <strain evidence="2">MPI-CAGE-CH-0230</strain>
    </source>
</reference>
<feature type="chain" id="PRO_5040448508" description="Clock-controlled protein 6" evidence="1">
    <location>
        <begin position="17"/>
        <end position="146"/>
    </location>
</feature>
<sequence length="146" mass="14693">MQFAVAVLALAAGVSANYPVPANTTSYTTSVITSTEIYCPGSTTLTYGTQTYEVTEPTTLTITDCPVTVVTPVYSTSSVICHSCTSAPPAPVYPTIAPNSTYATTTYHPVGTGSIPPVAYPTIPTAGSGKVVVGLAGVLAAVAAAL</sequence>
<proteinExistence type="predicted"/>
<dbReference type="GO" id="GO:0009277">
    <property type="term" value="C:fungal-type cell wall"/>
    <property type="evidence" value="ECO:0007669"/>
    <property type="project" value="TreeGrafter"/>
</dbReference>
<keyword evidence="1" id="KW-0732">Signal</keyword>
<dbReference type="PANTHER" id="PTHR35523:SF1">
    <property type="entry name" value="CELL WALL PROTEIN SED1"/>
    <property type="match status" value="1"/>
</dbReference>
<evidence type="ECO:0000256" key="1">
    <source>
        <dbReference type="SAM" id="SignalP"/>
    </source>
</evidence>